<dbReference type="AlphaFoldDB" id="A0A554LKP6"/>
<proteinExistence type="inferred from homology"/>
<keyword evidence="2" id="KW-0813">Transport</keyword>
<feature type="chain" id="PRO_5021857417" description="Multiple sugar transport system substrate-binding protein" evidence="3">
    <location>
        <begin position="24"/>
        <end position="455"/>
    </location>
</feature>
<dbReference type="PANTHER" id="PTHR43649:SF29">
    <property type="entry name" value="OSMOPROTECTIVE COMPOUNDS-BINDING PROTEIN GGTB"/>
    <property type="match status" value="1"/>
</dbReference>
<evidence type="ECO:0000256" key="3">
    <source>
        <dbReference type="SAM" id="SignalP"/>
    </source>
</evidence>
<dbReference type="PANTHER" id="PTHR43649">
    <property type="entry name" value="ARABINOSE-BINDING PROTEIN-RELATED"/>
    <property type="match status" value="1"/>
</dbReference>
<evidence type="ECO:0000313" key="5">
    <source>
        <dbReference type="Proteomes" id="UP000316495"/>
    </source>
</evidence>
<dbReference type="SUPFAM" id="SSF53850">
    <property type="entry name" value="Periplasmic binding protein-like II"/>
    <property type="match status" value="1"/>
</dbReference>
<reference evidence="4 5" key="1">
    <citation type="submission" date="2017-07" db="EMBL/GenBank/DDBJ databases">
        <title>Mechanisms for carbon and nitrogen cycling indicate functional differentiation within the Candidate Phyla Radiation.</title>
        <authorList>
            <person name="Danczak R.E."/>
            <person name="Johnston M.D."/>
            <person name="Kenah C."/>
            <person name="Slattery M."/>
            <person name="Wrighton K.C."/>
            <person name="Wilkins M.J."/>
        </authorList>
    </citation>
    <scope>NUCLEOTIDE SEQUENCE [LARGE SCALE GENOMIC DNA]</scope>
    <source>
        <strain evidence="4">Athens1014_28</strain>
    </source>
</reference>
<dbReference type="InterPro" id="IPR050490">
    <property type="entry name" value="Bact_solute-bd_prot1"/>
</dbReference>
<dbReference type="Pfam" id="PF01547">
    <property type="entry name" value="SBP_bac_1"/>
    <property type="match status" value="1"/>
</dbReference>
<accession>A0A554LKP6</accession>
<comment type="caution">
    <text evidence="4">The sequence shown here is derived from an EMBL/GenBank/DDBJ whole genome shotgun (WGS) entry which is preliminary data.</text>
</comment>
<keyword evidence="3" id="KW-0732">Signal</keyword>
<comment type="similarity">
    <text evidence="1">Belongs to the bacterial solute-binding protein 1 family.</text>
</comment>
<feature type="signal peptide" evidence="3">
    <location>
        <begin position="1"/>
        <end position="23"/>
    </location>
</feature>
<evidence type="ECO:0008006" key="6">
    <source>
        <dbReference type="Google" id="ProtNLM"/>
    </source>
</evidence>
<dbReference type="Gene3D" id="3.40.190.10">
    <property type="entry name" value="Periplasmic binding protein-like II"/>
    <property type="match status" value="1"/>
</dbReference>
<name>A0A554LKP6_9BACT</name>
<evidence type="ECO:0000313" key="4">
    <source>
        <dbReference type="EMBL" id="TSC93440.1"/>
    </source>
</evidence>
<evidence type="ECO:0000256" key="2">
    <source>
        <dbReference type="ARBA" id="ARBA00022448"/>
    </source>
</evidence>
<gene>
    <name evidence="4" type="ORF">Athens101428_677</name>
</gene>
<dbReference type="Proteomes" id="UP000316495">
    <property type="component" value="Unassembled WGS sequence"/>
</dbReference>
<dbReference type="PROSITE" id="PS51257">
    <property type="entry name" value="PROKAR_LIPOPROTEIN"/>
    <property type="match status" value="1"/>
</dbReference>
<dbReference type="InterPro" id="IPR006059">
    <property type="entry name" value="SBP"/>
</dbReference>
<sequence length="455" mass="50352">MKKFLKILGTTTLAIFFMLTLTGCGKTTTTGHKDLVVWGFVDPDVFKPIIKDFEKKNSGVTVKYSQRGFNASYENDALNSMTSGEGPDVWAIPNDWVFRHRGKLAPVDNEVLKDKKIDIASTYSDPIIKDNIFDNKLYGLAPGIDVLQIYYNPELYSAAQEKALKATRDNDEQRQKLSKIFNNFPATWDELNQILPWLTTKNGATIQVSGIAIGTSNNVSKSADILSLLMLQNQTKMTSDDLTQSNINLPVKDSSGADVFAGTNSLNFYASYADPASPYYSWNSQMPNDVQAFVEGKAIMVLNYSSFSGYLNQIYPNFKFQRALIPQIGDLNPLIDYGSYTTYVVPSISPMTDVAWEFVLFLAGDEASTYNSATSQLQATKVTADTTLKARSSGGKPTKELVAIAKTWNKGRYPVEVDTIFNEAISRLNSKSQSAQASLDTAASRITELLRKSGW</sequence>
<dbReference type="EMBL" id="VMGN01000045">
    <property type="protein sequence ID" value="TSC93440.1"/>
    <property type="molecule type" value="Genomic_DNA"/>
</dbReference>
<organism evidence="4 5">
    <name type="scientific">Candidatus Berkelbacteria bacterium Athens1014_28</name>
    <dbReference type="NCBI Taxonomy" id="2017145"/>
    <lineage>
        <taxon>Bacteria</taxon>
        <taxon>Candidatus Berkelbacteria</taxon>
    </lineage>
</organism>
<evidence type="ECO:0000256" key="1">
    <source>
        <dbReference type="ARBA" id="ARBA00008520"/>
    </source>
</evidence>
<protein>
    <recommendedName>
        <fullName evidence="6">Multiple sugar transport system substrate-binding protein</fullName>
    </recommendedName>
</protein>